<keyword evidence="4 7" id="KW-0547">Nucleotide-binding</keyword>
<dbReference type="PANTHER" id="PTHR43284">
    <property type="entry name" value="ASPARAGINE SYNTHETASE (GLUTAMINE-HYDROLYZING)"/>
    <property type="match status" value="1"/>
</dbReference>
<dbReference type="GO" id="GO:0004066">
    <property type="term" value="F:asparagine synthase (glutamine-hydrolyzing) activity"/>
    <property type="evidence" value="ECO:0007669"/>
    <property type="project" value="UniProtKB-EC"/>
</dbReference>
<evidence type="ECO:0000256" key="2">
    <source>
        <dbReference type="ARBA" id="ARBA00005752"/>
    </source>
</evidence>
<dbReference type="PANTHER" id="PTHR43284:SF1">
    <property type="entry name" value="ASPARAGINE SYNTHETASE"/>
    <property type="match status" value="1"/>
</dbReference>
<dbReference type="OrthoDB" id="9763290at2"/>
<dbReference type="AlphaFoldDB" id="H1Y2B8"/>
<dbReference type="GO" id="GO:0005524">
    <property type="term" value="F:ATP binding"/>
    <property type="evidence" value="ECO:0007669"/>
    <property type="project" value="UniProtKB-KW"/>
</dbReference>
<dbReference type="HOGENOM" id="CLU_014658_3_3_10"/>
<dbReference type="SUPFAM" id="SSF52402">
    <property type="entry name" value="Adenine nucleotide alpha hydrolases-like"/>
    <property type="match status" value="1"/>
</dbReference>
<dbReference type="InterPro" id="IPR029055">
    <property type="entry name" value="Ntn_hydrolases_N"/>
</dbReference>
<dbReference type="Gene3D" id="3.60.20.10">
    <property type="entry name" value="Glutamine Phosphoribosylpyrophosphate, subunit 1, domain 1"/>
    <property type="match status" value="1"/>
</dbReference>
<dbReference type="SUPFAM" id="SSF56235">
    <property type="entry name" value="N-terminal nucleophile aminohydrolases (Ntn hydrolases)"/>
    <property type="match status" value="1"/>
</dbReference>
<dbReference type="InterPro" id="IPR017932">
    <property type="entry name" value="GATase_2_dom"/>
</dbReference>
<evidence type="ECO:0000259" key="8">
    <source>
        <dbReference type="PROSITE" id="PS51278"/>
    </source>
</evidence>
<name>H1Y2B8_9SPHI</name>
<keyword evidence="5 7" id="KW-0067">ATP-binding</keyword>
<dbReference type="Pfam" id="PF13537">
    <property type="entry name" value="GATase_7"/>
    <property type="match status" value="1"/>
</dbReference>
<reference evidence="9" key="1">
    <citation type="submission" date="2011-09" db="EMBL/GenBank/DDBJ databases">
        <title>The permanent draft genome of Mucilaginibacter paludis DSM 18603.</title>
        <authorList>
            <consortium name="US DOE Joint Genome Institute (JGI-PGF)"/>
            <person name="Lucas S."/>
            <person name="Han J."/>
            <person name="Lapidus A."/>
            <person name="Bruce D."/>
            <person name="Goodwin L."/>
            <person name="Pitluck S."/>
            <person name="Peters L."/>
            <person name="Kyrpides N."/>
            <person name="Mavromatis K."/>
            <person name="Ivanova N."/>
            <person name="Mikhailova N."/>
            <person name="Held B."/>
            <person name="Detter J.C."/>
            <person name="Tapia R."/>
            <person name="Han C."/>
            <person name="Land M."/>
            <person name="Hauser L."/>
            <person name="Markowitz V."/>
            <person name="Cheng J.-F."/>
            <person name="Hugenholtz P."/>
            <person name="Woyke T."/>
            <person name="Wu D."/>
            <person name="Tindall B."/>
            <person name="Brambilla E."/>
            <person name="Klenk H.-P."/>
            <person name="Eisen J.A."/>
        </authorList>
    </citation>
    <scope>NUCLEOTIDE SEQUENCE [LARGE SCALE GENOMIC DNA]</scope>
    <source>
        <strain evidence="9">DSM 18603</strain>
    </source>
</reference>
<dbReference type="Gene3D" id="3.40.50.620">
    <property type="entry name" value="HUPs"/>
    <property type="match status" value="2"/>
</dbReference>
<evidence type="ECO:0000256" key="5">
    <source>
        <dbReference type="ARBA" id="ARBA00022840"/>
    </source>
</evidence>
<evidence type="ECO:0000256" key="4">
    <source>
        <dbReference type="ARBA" id="ARBA00022741"/>
    </source>
</evidence>
<dbReference type="InterPro" id="IPR051786">
    <property type="entry name" value="ASN_synthetase/amidase"/>
</dbReference>
<evidence type="ECO:0000256" key="7">
    <source>
        <dbReference type="PIRSR" id="PIRSR001589-2"/>
    </source>
</evidence>
<feature type="domain" description="Glutamine amidotransferase type-2" evidence="8">
    <location>
        <begin position="2"/>
        <end position="208"/>
    </location>
</feature>
<feature type="binding site" evidence="7">
    <location>
        <position position="258"/>
    </location>
    <ligand>
        <name>ATP</name>
        <dbReference type="ChEBI" id="CHEBI:30616"/>
    </ligand>
</feature>
<dbReference type="InterPro" id="IPR014729">
    <property type="entry name" value="Rossmann-like_a/b/a_fold"/>
</dbReference>
<evidence type="ECO:0000313" key="9">
    <source>
        <dbReference type="EMBL" id="EHQ27898.1"/>
    </source>
</evidence>
<protein>
    <recommendedName>
        <fullName evidence="3">asparagine synthase (glutamine-hydrolyzing)</fullName>
        <ecNumber evidence="3">6.3.5.4</ecNumber>
    </recommendedName>
</protein>
<dbReference type="PIRSF" id="PIRSF001589">
    <property type="entry name" value="Asn_synthetase_glu-h"/>
    <property type="match status" value="1"/>
</dbReference>
<sequence>MSAIFGIIDKTGRNTNDETIAKIQNTLAHRAVNSSGQYHQANVFLRHHNLITNIYQKNEQLPFEDERFVVVSDAKIYNRRALSHTLGYEKKYAFLHDSKIILECYKKWQEKCTDYLEGEFVFVIWDKLSKQLFAATDHMGFRSLFYYDSPQLFVFSSEIKGIVDANFTKKIFNSDSIVRHFKRAYKGATFDTEIFELIAASQLSVGVNRPLIIKKYWFVKAINKYKFKKHDDWSDCLRELLTQAVANRLETDQNVGVLLSGGLDSSFVASIAANILAKQNKTLYSFSSVLPEHHIGPEKDERHYIKIIGKHFENMDQTFVWPDANIGPFSHLEDTFNKYSTPPFQYHYLDNALFSEVKKRDVNILLSGFGGDMTVSNRGIDSIYEFIIRGNLLKAYKYFNLEKGKGSLFEITKSRSLLQAIKAEILDNTLFFKHVYNPLRAVVKDEYVFKDHINLKINNKSSYGHPYRKDLIKNIDSGVIGKFFTTMHSYGTYYNTEYSALMMDKGLTEFFFDVPPEQFILDGQSRSLLKRAMEGIVPNEIITRDDKRAYTPDFFRRFLSQRSIAERFINNTDDDNELDFMFIDKKKMSNCSKELFATEPGLRFPVKSLMLAQAIIFEEHTQWLIKKGYQYF</sequence>
<organism evidence="9 10">
    <name type="scientific">Mucilaginibacter paludis DSM 18603</name>
    <dbReference type="NCBI Taxonomy" id="714943"/>
    <lineage>
        <taxon>Bacteria</taxon>
        <taxon>Pseudomonadati</taxon>
        <taxon>Bacteroidota</taxon>
        <taxon>Sphingobacteriia</taxon>
        <taxon>Sphingobacteriales</taxon>
        <taxon>Sphingobacteriaceae</taxon>
        <taxon>Mucilaginibacter</taxon>
    </lineage>
</organism>
<keyword evidence="10" id="KW-1185">Reference proteome</keyword>
<evidence type="ECO:0000313" key="10">
    <source>
        <dbReference type="Proteomes" id="UP000002774"/>
    </source>
</evidence>
<evidence type="ECO:0000256" key="3">
    <source>
        <dbReference type="ARBA" id="ARBA00012737"/>
    </source>
</evidence>
<proteinExistence type="inferred from homology"/>
<gene>
    <name evidence="9" type="ORF">Mucpa_3801</name>
</gene>
<accession>H1Y2B8</accession>
<feature type="binding site" evidence="7">
    <location>
        <position position="97"/>
    </location>
    <ligand>
        <name>L-glutamine</name>
        <dbReference type="ChEBI" id="CHEBI:58359"/>
    </ligand>
</feature>
<dbReference type="EC" id="6.3.5.4" evidence="3"/>
<dbReference type="PROSITE" id="PS51278">
    <property type="entry name" value="GATASE_TYPE_2"/>
    <property type="match status" value="1"/>
</dbReference>
<dbReference type="GO" id="GO:0006529">
    <property type="term" value="P:asparagine biosynthetic process"/>
    <property type="evidence" value="ECO:0007669"/>
    <property type="project" value="InterPro"/>
</dbReference>
<dbReference type="InterPro" id="IPR006426">
    <property type="entry name" value="Asn_synth_AEB"/>
</dbReference>
<comment type="similarity">
    <text evidence="2">Belongs to the asparagine synthetase family.</text>
</comment>
<comment type="pathway">
    <text evidence="1">Amino-acid biosynthesis; L-asparagine biosynthesis; L-asparagine from L-aspartate (L-Gln route): step 1/1.</text>
</comment>
<evidence type="ECO:0000256" key="1">
    <source>
        <dbReference type="ARBA" id="ARBA00005187"/>
    </source>
</evidence>
<dbReference type="InterPro" id="IPR001962">
    <property type="entry name" value="Asn_synthase"/>
</dbReference>
<dbReference type="EMBL" id="CM001403">
    <property type="protein sequence ID" value="EHQ27898.1"/>
    <property type="molecule type" value="Genomic_DNA"/>
</dbReference>
<dbReference type="STRING" id="714943.Mucpa_3801"/>
<dbReference type="eggNOG" id="COG0367">
    <property type="taxonomic scope" value="Bacteria"/>
</dbReference>
<comment type="catalytic activity">
    <reaction evidence="6">
        <text>L-aspartate + L-glutamine + ATP + H2O = L-asparagine + L-glutamate + AMP + diphosphate + H(+)</text>
        <dbReference type="Rhea" id="RHEA:12228"/>
        <dbReference type="ChEBI" id="CHEBI:15377"/>
        <dbReference type="ChEBI" id="CHEBI:15378"/>
        <dbReference type="ChEBI" id="CHEBI:29985"/>
        <dbReference type="ChEBI" id="CHEBI:29991"/>
        <dbReference type="ChEBI" id="CHEBI:30616"/>
        <dbReference type="ChEBI" id="CHEBI:33019"/>
        <dbReference type="ChEBI" id="CHEBI:58048"/>
        <dbReference type="ChEBI" id="CHEBI:58359"/>
        <dbReference type="ChEBI" id="CHEBI:456215"/>
        <dbReference type="EC" id="6.3.5.4"/>
    </reaction>
</comment>
<dbReference type="Proteomes" id="UP000002774">
    <property type="component" value="Chromosome"/>
</dbReference>
<dbReference type="RefSeq" id="WP_008508528.1">
    <property type="nucleotide sequence ID" value="NZ_CM001403.1"/>
</dbReference>
<evidence type="ECO:0000256" key="6">
    <source>
        <dbReference type="ARBA" id="ARBA00048741"/>
    </source>
</evidence>
<dbReference type="Pfam" id="PF00733">
    <property type="entry name" value="Asn_synthase"/>
    <property type="match status" value="2"/>
</dbReference>